<evidence type="ECO:0000256" key="2">
    <source>
        <dbReference type="ARBA" id="ARBA00022475"/>
    </source>
</evidence>
<feature type="domain" description="Cation-transporting P-type ATPase C-terminal" evidence="4">
    <location>
        <begin position="56"/>
        <end position="152"/>
    </location>
</feature>
<dbReference type="PANTHER" id="PTHR43294">
    <property type="entry name" value="SODIUM/POTASSIUM-TRANSPORTING ATPASE SUBUNIT ALPHA"/>
    <property type="match status" value="1"/>
</dbReference>
<proteinExistence type="predicted"/>
<keyword evidence="2" id="KW-1003">Cell membrane</keyword>
<comment type="subcellular location">
    <subcellularLocation>
        <location evidence="1">Cell membrane</location>
        <topology evidence="1">Multi-pass membrane protein</topology>
    </subcellularLocation>
</comment>
<dbReference type="Proteomes" id="UP000321026">
    <property type="component" value="Unassembled WGS sequence"/>
</dbReference>
<keyword evidence="3" id="KW-0472">Membrane</keyword>
<accession>A0A5C7J3I8</accession>
<evidence type="ECO:0000313" key="6">
    <source>
        <dbReference type="Proteomes" id="UP000321026"/>
    </source>
</evidence>
<keyword evidence="3" id="KW-0812">Transmembrane</keyword>
<dbReference type="GO" id="GO:0005391">
    <property type="term" value="F:P-type sodium:potassium-exchanging transporter activity"/>
    <property type="evidence" value="ECO:0007669"/>
    <property type="project" value="TreeGrafter"/>
</dbReference>
<dbReference type="EMBL" id="SSDS01000085">
    <property type="protein sequence ID" value="TXG76067.1"/>
    <property type="molecule type" value="Genomic_DNA"/>
</dbReference>
<comment type="caution">
    <text evidence="5">The sequence shown here is derived from an EMBL/GenBank/DDBJ whole genome shotgun (WGS) entry which is preliminary data.</text>
</comment>
<protein>
    <submittedName>
        <fullName evidence="5">Cation-translocating P-type ATPase</fullName>
    </submittedName>
</protein>
<name>A0A5C7J3I8_9BACT</name>
<dbReference type="PANTHER" id="PTHR43294:SF21">
    <property type="entry name" value="CATION TRANSPORTING ATPASE"/>
    <property type="match status" value="1"/>
</dbReference>
<dbReference type="InterPro" id="IPR023298">
    <property type="entry name" value="ATPase_P-typ_TM_dom_sf"/>
</dbReference>
<sequence>MVLLDDNFASIVSAVEEGRRIYDNTKKFIKYLLACNFYEVVLLALCVIIFRDPLLVPFVAIQILWINLVTDSFPALALSTQETESDVMKRKPIDESLLAGIKGFIIWAGVIGIATVGTIFFVFQRVDLALAQTLAVTSSVIYQMLRSLSCGRLKPFDLRVN</sequence>
<dbReference type="GO" id="GO:0006883">
    <property type="term" value="P:intracellular sodium ion homeostasis"/>
    <property type="evidence" value="ECO:0007669"/>
    <property type="project" value="TreeGrafter"/>
</dbReference>
<dbReference type="InterPro" id="IPR050510">
    <property type="entry name" value="Cation_transp_ATPase_P-type"/>
</dbReference>
<feature type="transmembrane region" description="Helical" evidence="3">
    <location>
        <begin position="99"/>
        <end position="123"/>
    </location>
</feature>
<dbReference type="Pfam" id="PF00689">
    <property type="entry name" value="Cation_ATPase_C"/>
    <property type="match status" value="1"/>
</dbReference>
<keyword evidence="3" id="KW-1133">Transmembrane helix</keyword>
<reference evidence="5 6" key="1">
    <citation type="submission" date="2018-09" db="EMBL/GenBank/DDBJ databases">
        <title>Metagenome Assembled Genomes from an Advanced Water Purification Facility.</title>
        <authorList>
            <person name="Stamps B.W."/>
            <person name="Spear J.R."/>
        </authorList>
    </citation>
    <scope>NUCLEOTIDE SEQUENCE [LARGE SCALE GENOMIC DNA]</scope>
    <source>
        <strain evidence="5">Bin_63_2</strain>
    </source>
</reference>
<dbReference type="GO" id="GO:0030007">
    <property type="term" value="P:intracellular potassium ion homeostasis"/>
    <property type="evidence" value="ECO:0007669"/>
    <property type="project" value="TreeGrafter"/>
</dbReference>
<dbReference type="AlphaFoldDB" id="A0A5C7J3I8"/>
<dbReference type="GO" id="GO:1990573">
    <property type="term" value="P:potassium ion import across plasma membrane"/>
    <property type="evidence" value="ECO:0007669"/>
    <property type="project" value="TreeGrafter"/>
</dbReference>
<evidence type="ECO:0000256" key="3">
    <source>
        <dbReference type="SAM" id="Phobius"/>
    </source>
</evidence>
<dbReference type="GO" id="GO:1902600">
    <property type="term" value="P:proton transmembrane transport"/>
    <property type="evidence" value="ECO:0007669"/>
    <property type="project" value="TreeGrafter"/>
</dbReference>
<evidence type="ECO:0000313" key="5">
    <source>
        <dbReference type="EMBL" id="TXG76067.1"/>
    </source>
</evidence>
<evidence type="ECO:0000259" key="4">
    <source>
        <dbReference type="Pfam" id="PF00689"/>
    </source>
</evidence>
<dbReference type="Gene3D" id="1.20.1110.10">
    <property type="entry name" value="Calcium-transporting ATPase, transmembrane domain"/>
    <property type="match status" value="1"/>
</dbReference>
<dbReference type="InterPro" id="IPR006068">
    <property type="entry name" value="ATPase_P-typ_cation-transptr_C"/>
</dbReference>
<gene>
    <name evidence="5" type="ORF">E6Q11_05475</name>
</gene>
<organism evidence="5 6">
    <name type="scientific">Candidatus Dojkabacteria bacterium</name>
    <dbReference type="NCBI Taxonomy" id="2099670"/>
    <lineage>
        <taxon>Bacteria</taxon>
        <taxon>Candidatus Dojkabacteria</taxon>
    </lineage>
</organism>
<feature type="transmembrane region" description="Helical" evidence="3">
    <location>
        <begin position="28"/>
        <end position="50"/>
    </location>
</feature>
<dbReference type="GO" id="GO:0005886">
    <property type="term" value="C:plasma membrane"/>
    <property type="evidence" value="ECO:0007669"/>
    <property type="project" value="UniProtKB-SubCell"/>
</dbReference>
<dbReference type="SUPFAM" id="SSF81665">
    <property type="entry name" value="Calcium ATPase, transmembrane domain M"/>
    <property type="match status" value="1"/>
</dbReference>
<dbReference type="GO" id="GO:0036376">
    <property type="term" value="P:sodium ion export across plasma membrane"/>
    <property type="evidence" value="ECO:0007669"/>
    <property type="project" value="TreeGrafter"/>
</dbReference>
<evidence type="ECO:0000256" key="1">
    <source>
        <dbReference type="ARBA" id="ARBA00004651"/>
    </source>
</evidence>